<reference evidence="4 5" key="1">
    <citation type="journal article" date="2013" name="Genome Announc.">
        <title>Complete genome sequence of Simiduia agarivorans SA1(T), a marine bacterium able to degrade a variety of polysaccharides.</title>
        <authorList>
            <person name="Lin S.Y."/>
            <person name="Shieh W.Y."/>
            <person name="Chen J.S."/>
            <person name="Tang S.L."/>
        </authorList>
    </citation>
    <scope>NUCLEOTIDE SEQUENCE [LARGE SCALE GENOMIC DNA]</scope>
    <source>
        <strain evidence="5">DSM 21679 / JCM 13881 / BCRC 17597 / SA1</strain>
    </source>
</reference>
<dbReference type="AlphaFoldDB" id="K4KP21"/>
<organism evidence="4 5">
    <name type="scientific">Simiduia agarivorans (strain DSM 21679 / JCM 13881 / BCRC 17597 / SA1)</name>
    <dbReference type="NCBI Taxonomy" id="1117647"/>
    <lineage>
        <taxon>Bacteria</taxon>
        <taxon>Pseudomonadati</taxon>
        <taxon>Pseudomonadota</taxon>
        <taxon>Gammaproteobacteria</taxon>
        <taxon>Cellvibrionales</taxon>
        <taxon>Cellvibrionaceae</taxon>
        <taxon>Simiduia</taxon>
    </lineage>
</organism>
<dbReference type="NCBIfam" id="TIGR00654">
    <property type="entry name" value="PhzF_family"/>
    <property type="match status" value="1"/>
</dbReference>
<dbReference type="STRING" id="1117647.M5M_13615"/>
<evidence type="ECO:0000256" key="1">
    <source>
        <dbReference type="ARBA" id="ARBA00008270"/>
    </source>
</evidence>
<dbReference type="RefSeq" id="WP_015048025.1">
    <property type="nucleotide sequence ID" value="NC_018868.3"/>
</dbReference>
<dbReference type="SUPFAM" id="SSF54506">
    <property type="entry name" value="Diaminopimelate epimerase-like"/>
    <property type="match status" value="1"/>
</dbReference>
<name>K4KP21_SIMAS</name>
<keyword evidence="5" id="KW-1185">Reference proteome</keyword>
<evidence type="ECO:0000313" key="5">
    <source>
        <dbReference type="Proteomes" id="UP000000466"/>
    </source>
</evidence>
<dbReference type="EMBL" id="CP003746">
    <property type="protein sequence ID" value="AFU99863.1"/>
    <property type="molecule type" value="Genomic_DNA"/>
</dbReference>
<keyword evidence="2" id="KW-0413">Isomerase</keyword>
<dbReference type="PIRSF" id="PIRSF016184">
    <property type="entry name" value="PhzC_PhzF"/>
    <property type="match status" value="1"/>
</dbReference>
<dbReference type="Pfam" id="PF02567">
    <property type="entry name" value="PhzC-PhzF"/>
    <property type="match status" value="1"/>
</dbReference>
<dbReference type="GO" id="GO:0005737">
    <property type="term" value="C:cytoplasm"/>
    <property type="evidence" value="ECO:0007669"/>
    <property type="project" value="TreeGrafter"/>
</dbReference>
<feature type="active site" evidence="3">
    <location>
        <position position="46"/>
    </location>
</feature>
<dbReference type="Proteomes" id="UP000000466">
    <property type="component" value="Chromosome"/>
</dbReference>
<sequence length="269" mass="29209">MELAIYQVDAFTQRLFAGNPAAVVPLAAWLPDTTLQAIAAENNLSETAYVVPDGEAYQLRWFTPDCEVALCGHATLATAWVLYNRLDYTVAPLRFNTLSGELRVNRLDDGRLELDFPCQRLDPCSLSAAHQHQLANALGCQPLHIVNGEDVIVELATEAEVRALSPDFKALAAIPVRGVIVTAAGDSVDFVSRFFGPNVGVDEDPVTGSAHTKLTPYWADKTGRTHFTALQVSARGGELECELVDTRVFLRGHAVPFLTGTIQIPDGHD</sequence>
<evidence type="ECO:0000313" key="4">
    <source>
        <dbReference type="EMBL" id="AFU99863.1"/>
    </source>
</evidence>
<protein>
    <submittedName>
        <fullName evidence="4">PhzF family phenazine biosynthesis protein</fullName>
    </submittedName>
</protein>
<dbReference type="PANTHER" id="PTHR13774:SF17">
    <property type="entry name" value="PHENAZINE BIOSYNTHESIS-LIKE DOMAIN-CONTAINING PROTEIN"/>
    <property type="match status" value="1"/>
</dbReference>
<gene>
    <name evidence="4" type="ordered locus">M5M_13615</name>
</gene>
<dbReference type="OrthoDB" id="9788221at2"/>
<dbReference type="KEGG" id="saga:M5M_13615"/>
<dbReference type="eggNOG" id="COG0384">
    <property type="taxonomic scope" value="Bacteria"/>
</dbReference>
<evidence type="ECO:0000256" key="3">
    <source>
        <dbReference type="PIRSR" id="PIRSR016184-1"/>
    </source>
</evidence>
<dbReference type="GO" id="GO:0016853">
    <property type="term" value="F:isomerase activity"/>
    <property type="evidence" value="ECO:0007669"/>
    <property type="project" value="UniProtKB-KW"/>
</dbReference>
<comment type="similarity">
    <text evidence="1">Belongs to the PhzF family.</text>
</comment>
<dbReference type="InterPro" id="IPR003719">
    <property type="entry name" value="Phenazine_PhzF-like"/>
</dbReference>
<accession>K4KP21</accession>
<dbReference type="Gene3D" id="3.10.310.10">
    <property type="entry name" value="Diaminopimelate Epimerase, Chain A, domain 1"/>
    <property type="match status" value="2"/>
</dbReference>
<dbReference type="PANTHER" id="PTHR13774">
    <property type="entry name" value="PHENAZINE BIOSYNTHESIS PROTEIN"/>
    <property type="match status" value="1"/>
</dbReference>
<evidence type="ECO:0000256" key="2">
    <source>
        <dbReference type="ARBA" id="ARBA00023235"/>
    </source>
</evidence>
<dbReference type="HOGENOM" id="CLU_048756_2_2_6"/>
<proteinExistence type="inferred from homology"/>